<keyword evidence="2" id="KW-1185">Reference proteome</keyword>
<reference evidence="1" key="2">
    <citation type="submission" date="2021-09" db="EMBL/GenBank/DDBJ databases">
        <authorList>
            <person name="Jia N."/>
            <person name="Wang J."/>
            <person name="Shi W."/>
            <person name="Du L."/>
            <person name="Sun Y."/>
            <person name="Zhan W."/>
            <person name="Jiang J."/>
            <person name="Wang Q."/>
            <person name="Zhang B."/>
            <person name="Ji P."/>
            <person name="Sakyi L.B."/>
            <person name="Cui X."/>
            <person name="Yuan T."/>
            <person name="Jiang B."/>
            <person name="Yang W."/>
            <person name="Lam T.T.-Y."/>
            <person name="Chang Q."/>
            <person name="Ding S."/>
            <person name="Wang X."/>
            <person name="Zhu J."/>
            <person name="Ruan X."/>
            <person name="Zhao L."/>
            <person name="Wei J."/>
            <person name="Que T."/>
            <person name="Du C."/>
            <person name="Cheng J."/>
            <person name="Dai P."/>
            <person name="Han X."/>
            <person name="Huang E."/>
            <person name="Gao Y."/>
            <person name="Liu J."/>
            <person name="Shao H."/>
            <person name="Ye R."/>
            <person name="Li L."/>
            <person name="Wei W."/>
            <person name="Wang X."/>
            <person name="Wang C."/>
            <person name="Huo Q."/>
            <person name="Li W."/>
            <person name="Guo W."/>
            <person name="Chen H."/>
            <person name="Chen S."/>
            <person name="Zhou L."/>
            <person name="Zhou L."/>
            <person name="Ni X."/>
            <person name="Tian J."/>
            <person name="Zhou Y."/>
            <person name="Sheng Y."/>
            <person name="Liu T."/>
            <person name="Pan Y."/>
            <person name="Xia L."/>
            <person name="Li J."/>
            <person name="Zhao F."/>
            <person name="Cao W."/>
        </authorList>
    </citation>
    <scope>NUCLEOTIDE SEQUENCE</scope>
    <source>
        <strain evidence="1">Rmic-2018</strain>
        <tissue evidence="1">Larvae</tissue>
    </source>
</reference>
<accession>A0A9J6DZS3</accession>
<sequence length="198" mass="21305">MNLLLVPDAISMWRSDKDDAWLVRETHFDLCRAGLRASVPDISTFSETSDDAMHSLLSMGGVVGSNAGGRFASCRSPIATHRRWSRCERPRCPAKWRLIGPGPEERSRACPRAARSNVPATRAGIQCPTIVPAAATIDAVWSLVEHNRGRCTPAEIGASAVASPRCCATGPAGGQPPHHSCFFQRTVFTLVSLNTRAG</sequence>
<evidence type="ECO:0000313" key="2">
    <source>
        <dbReference type="Proteomes" id="UP000821866"/>
    </source>
</evidence>
<comment type="caution">
    <text evidence="1">The sequence shown here is derived from an EMBL/GenBank/DDBJ whole genome shotgun (WGS) entry which is preliminary data.</text>
</comment>
<organism evidence="1 2">
    <name type="scientific">Rhipicephalus microplus</name>
    <name type="common">Cattle tick</name>
    <name type="synonym">Boophilus microplus</name>
    <dbReference type="NCBI Taxonomy" id="6941"/>
    <lineage>
        <taxon>Eukaryota</taxon>
        <taxon>Metazoa</taxon>
        <taxon>Ecdysozoa</taxon>
        <taxon>Arthropoda</taxon>
        <taxon>Chelicerata</taxon>
        <taxon>Arachnida</taxon>
        <taxon>Acari</taxon>
        <taxon>Parasitiformes</taxon>
        <taxon>Ixodida</taxon>
        <taxon>Ixodoidea</taxon>
        <taxon>Ixodidae</taxon>
        <taxon>Rhipicephalinae</taxon>
        <taxon>Rhipicephalus</taxon>
        <taxon>Boophilus</taxon>
    </lineage>
</organism>
<name>A0A9J6DZS3_RHIMP</name>
<protein>
    <submittedName>
        <fullName evidence="1">Uncharacterized protein</fullName>
    </submittedName>
</protein>
<dbReference type="Proteomes" id="UP000821866">
    <property type="component" value="Chromosome 4"/>
</dbReference>
<gene>
    <name evidence="1" type="ORF">HPB51_007124</name>
</gene>
<proteinExistence type="predicted"/>
<reference evidence="1" key="1">
    <citation type="journal article" date="2020" name="Cell">
        <title>Large-Scale Comparative Analyses of Tick Genomes Elucidate Their Genetic Diversity and Vector Capacities.</title>
        <authorList>
            <consortium name="Tick Genome and Microbiome Consortium (TIGMIC)"/>
            <person name="Jia N."/>
            <person name="Wang J."/>
            <person name="Shi W."/>
            <person name="Du L."/>
            <person name="Sun Y."/>
            <person name="Zhan W."/>
            <person name="Jiang J.F."/>
            <person name="Wang Q."/>
            <person name="Zhang B."/>
            <person name="Ji P."/>
            <person name="Bell-Sakyi L."/>
            <person name="Cui X.M."/>
            <person name="Yuan T.T."/>
            <person name="Jiang B.G."/>
            <person name="Yang W.F."/>
            <person name="Lam T.T."/>
            <person name="Chang Q.C."/>
            <person name="Ding S.J."/>
            <person name="Wang X.J."/>
            <person name="Zhu J.G."/>
            <person name="Ruan X.D."/>
            <person name="Zhao L."/>
            <person name="Wei J.T."/>
            <person name="Ye R.Z."/>
            <person name="Que T.C."/>
            <person name="Du C.H."/>
            <person name="Zhou Y.H."/>
            <person name="Cheng J.X."/>
            <person name="Dai P.F."/>
            <person name="Guo W.B."/>
            <person name="Han X.H."/>
            <person name="Huang E.J."/>
            <person name="Li L.F."/>
            <person name="Wei W."/>
            <person name="Gao Y.C."/>
            <person name="Liu J.Z."/>
            <person name="Shao H.Z."/>
            <person name="Wang X."/>
            <person name="Wang C.C."/>
            <person name="Yang T.C."/>
            <person name="Huo Q.B."/>
            <person name="Li W."/>
            <person name="Chen H.Y."/>
            <person name="Chen S.E."/>
            <person name="Zhou L.G."/>
            <person name="Ni X.B."/>
            <person name="Tian J.H."/>
            <person name="Sheng Y."/>
            <person name="Liu T."/>
            <person name="Pan Y.S."/>
            <person name="Xia L.Y."/>
            <person name="Li J."/>
            <person name="Zhao F."/>
            <person name="Cao W.C."/>
        </authorList>
    </citation>
    <scope>NUCLEOTIDE SEQUENCE</scope>
    <source>
        <strain evidence="1">Rmic-2018</strain>
    </source>
</reference>
<dbReference type="AlphaFoldDB" id="A0A9J6DZS3"/>
<evidence type="ECO:0000313" key="1">
    <source>
        <dbReference type="EMBL" id="KAH8027574.1"/>
    </source>
</evidence>
<dbReference type="EMBL" id="JABSTU010000006">
    <property type="protein sequence ID" value="KAH8027574.1"/>
    <property type="molecule type" value="Genomic_DNA"/>
</dbReference>